<protein>
    <submittedName>
        <fullName evidence="1">Uncharacterized protein</fullName>
    </submittedName>
</protein>
<reference evidence="2" key="1">
    <citation type="submission" date="2017-10" db="EMBL/GenBank/DDBJ databases">
        <authorList>
            <person name="Kravchenko I.K."/>
            <person name="Grouzdev D.S."/>
        </authorList>
    </citation>
    <scope>NUCLEOTIDE SEQUENCE [LARGE SCALE GENOMIC DNA]</scope>
    <source>
        <strain evidence="2">B2</strain>
    </source>
</reference>
<dbReference type="Proteomes" id="UP000225379">
    <property type="component" value="Unassembled WGS sequence"/>
</dbReference>
<name>A0A2B8BLR7_9PROT</name>
<organism evidence="1 2">
    <name type="scientific">Azospirillum palustre</name>
    <dbReference type="NCBI Taxonomy" id="2044885"/>
    <lineage>
        <taxon>Bacteria</taxon>
        <taxon>Pseudomonadati</taxon>
        <taxon>Pseudomonadota</taxon>
        <taxon>Alphaproteobacteria</taxon>
        <taxon>Rhodospirillales</taxon>
        <taxon>Azospirillaceae</taxon>
        <taxon>Azospirillum</taxon>
    </lineage>
</organism>
<gene>
    <name evidence="1" type="ORF">CRT60_02535</name>
</gene>
<comment type="caution">
    <text evidence="1">The sequence shown here is derived from an EMBL/GenBank/DDBJ whole genome shotgun (WGS) entry which is preliminary data.</text>
</comment>
<proteinExistence type="predicted"/>
<evidence type="ECO:0000313" key="1">
    <source>
        <dbReference type="EMBL" id="PGH58891.1"/>
    </source>
</evidence>
<keyword evidence="2" id="KW-1185">Reference proteome</keyword>
<dbReference type="AlphaFoldDB" id="A0A2B8BLR7"/>
<accession>A0A2B8BLR7</accession>
<evidence type="ECO:0000313" key="2">
    <source>
        <dbReference type="Proteomes" id="UP000225379"/>
    </source>
</evidence>
<dbReference type="RefSeq" id="WP_098734888.1">
    <property type="nucleotide sequence ID" value="NZ_PDKW01000037.1"/>
</dbReference>
<dbReference type="EMBL" id="PDKW01000037">
    <property type="protein sequence ID" value="PGH58891.1"/>
    <property type="molecule type" value="Genomic_DNA"/>
</dbReference>
<sequence>MTCSQQSVAVGGFTATITDLGDRREITVVRAGLGPWVYQETTLASLSACVERFTGQPVSRHHADQPC</sequence>